<accession>A0ABP9Q1N9</accession>
<dbReference type="PROSITE" id="PS51257">
    <property type="entry name" value="PROKAR_LIPOPROTEIN"/>
    <property type="match status" value="1"/>
</dbReference>
<reference evidence="4" key="1">
    <citation type="journal article" date="2019" name="Int. J. Syst. Evol. Microbiol.">
        <title>The Global Catalogue of Microorganisms (GCM) 10K type strain sequencing project: providing services to taxonomists for standard genome sequencing and annotation.</title>
        <authorList>
            <consortium name="The Broad Institute Genomics Platform"/>
            <consortium name="The Broad Institute Genome Sequencing Center for Infectious Disease"/>
            <person name="Wu L."/>
            <person name="Ma J."/>
        </authorList>
    </citation>
    <scope>NUCLEOTIDE SEQUENCE [LARGE SCALE GENOMIC DNA]</scope>
    <source>
        <strain evidence="4">JCM 18459</strain>
    </source>
</reference>
<protein>
    <recommendedName>
        <fullName evidence="5">DUF3558 domain-containing protein</fullName>
    </recommendedName>
</protein>
<evidence type="ECO:0000313" key="3">
    <source>
        <dbReference type="EMBL" id="GAA5155501.1"/>
    </source>
</evidence>
<dbReference type="RefSeq" id="WP_345463268.1">
    <property type="nucleotide sequence ID" value="NZ_BAABKG010000006.1"/>
</dbReference>
<feature type="signal peptide" evidence="2">
    <location>
        <begin position="1"/>
        <end position="22"/>
    </location>
</feature>
<name>A0ABP9Q1N9_9ACTN</name>
<keyword evidence="4" id="KW-1185">Reference proteome</keyword>
<comment type="caution">
    <text evidence="3">The sequence shown here is derived from an EMBL/GenBank/DDBJ whole genome shotgun (WGS) entry which is preliminary data.</text>
</comment>
<evidence type="ECO:0000256" key="2">
    <source>
        <dbReference type="SAM" id="SignalP"/>
    </source>
</evidence>
<dbReference type="EMBL" id="BAABKG010000006">
    <property type="protein sequence ID" value="GAA5155501.1"/>
    <property type="molecule type" value="Genomic_DNA"/>
</dbReference>
<proteinExistence type="predicted"/>
<gene>
    <name evidence="3" type="ORF">GCM10023340_40950</name>
</gene>
<evidence type="ECO:0008006" key="5">
    <source>
        <dbReference type="Google" id="ProtNLM"/>
    </source>
</evidence>
<organism evidence="3 4">
    <name type="scientific">Nocardioides marinquilinus</name>
    <dbReference type="NCBI Taxonomy" id="1210400"/>
    <lineage>
        <taxon>Bacteria</taxon>
        <taxon>Bacillati</taxon>
        <taxon>Actinomycetota</taxon>
        <taxon>Actinomycetes</taxon>
        <taxon>Propionibacteriales</taxon>
        <taxon>Nocardioidaceae</taxon>
        <taxon>Nocardioides</taxon>
    </lineage>
</organism>
<dbReference type="Proteomes" id="UP001500221">
    <property type="component" value="Unassembled WGS sequence"/>
</dbReference>
<feature type="region of interest" description="Disordered" evidence="1">
    <location>
        <begin position="181"/>
        <end position="200"/>
    </location>
</feature>
<keyword evidence="2" id="KW-0732">Signal</keyword>
<feature type="compositionally biased region" description="Low complexity" evidence="1">
    <location>
        <begin position="181"/>
        <end position="190"/>
    </location>
</feature>
<feature type="chain" id="PRO_5045196282" description="DUF3558 domain-containing protein" evidence="2">
    <location>
        <begin position="23"/>
        <end position="200"/>
    </location>
</feature>
<evidence type="ECO:0000313" key="4">
    <source>
        <dbReference type="Proteomes" id="UP001500221"/>
    </source>
</evidence>
<sequence length="200" mass="20517">MRRAWLAPAGAAVLALGLGGCAGGDEPPLGQPPDLPDAPPALWNPCDGLDVPGVDRLFDTAYTAAVGTPAAPRCTFTPDDEGDPAVDVNYQLFPGTLDDLFDSFGDLAEDAQTEVEPVDVPRADDASIVTDVDDEGDLAITGFVQNGDLVQVVNVTDAKPFDRETVRRGVLALLKDLAAHGADSGLSGESSGDGDGVGSD</sequence>
<feature type="compositionally biased region" description="Gly residues" evidence="1">
    <location>
        <begin position="191"/>
        <end position="200"/>
    </location>
</feature>
<evidence type="ECO:0000256" key="1">
    <source>
        <dbReference type="SAM" id="MobiDB-lite"/>
    </source>
</evidence>